<name>A0AA96WX30_9CYAN</name>
<proteinExistence type="predicted"/>
<gene>
    <name evidence="1" type="ORF">HJG54_25060</name>
</gene>
<evidence type="ECO:0000313" key="1">
    <source>
        <dbReference type="EMBL" id="WNZ25782.1"/>
    </source>
</evidence>
<dbReference type="EMBL" id="CP053586">
    <property type="protein sequence ID" value="WNZ25782.1"/>
    <property type="molecule type" value="Genomic_DNA"/>
</dbReference>
<reference evidence="1" key="1">
    <citation type="submission" date="2020-05" db="EMBL/GenBank/DDBJ databases">
        <authorList>
            <person name="Zhu T."/>
            <person name="Keshari N."/>
            <person name="Lu X."/>
        </authorList>
    </citation>
    <scope>NUCLEOTIDE SEQUENCE</scope>
    <source>
        <strain evidence="1">NK1-12</strain>
    </source>
</reference>
<accession>A0AA96WX30</accession>
<organism evidence="1">
    <name type="scientific">Leptolyngbya sp. NK1-12</name>
    <dbReference type="NCBI Taxonomy" id="2547451"/>
    <lineage>
        <taxon>Bacteria</taxon>
        <taxon>Bacillati</taxon>
        <taxon>Cyanobacteriota</taxon>
        <taxon>Cyanophyceae</taxon>
        <taxon>Leptolyngbyales</taxon>
        <taxon>Leptolyngbyaceae</taxon>
        <taxon>Leptolyngbya group</taxon>
        <taxon>Leptolyngbya</taxon>
    </lineage>
</organism>
<dbReference type="AlphaFoldDB" id="A0AA96WX30"/>
<protein>
    <submittedName>
        <fullName evidence="1">Uncharacterized protein</fullName>
    </submittedName>
</protein>
<sequence length="65" mass="7299">MIRAASNSIDPARKAFCHPTCIFPVFFLNFPLPTEVGQDATLEDASSSDRFILRRLTEKEVMILA</sequence>
<dbReference type="RefSeq" id="WP_316431946.1">
    <property type="nucleotide sequence ID" value="NZ_CP053586.1"/>
</dbReference>